<evidence type="ECO:0000313" key="3">
    <source>
        <dbReference type="Proteomes" id="UP000271974"/>
    </source>
</evidence>
<sequence>MNITGAISKKDMNMSTERITNHTTALQEEKISSAVIDTVLPSNSRPQVSLFRAAIGGRPSPWHDFDTFPNHETLEDSMDSPKGISDKWSQRTHMDHKLNGRGGWHRGLGHETMEDGLAMGNRLEKERNSNTNVRDHDSNVEGGLDGEKEVLGQLNNPESVNNDWIMHENVDNDWVSLDIERDVVPNQRMVLDRLVIRGDEDEEFDTQPGLDDRVIQQESADYDTLIPSVEDDTPDNDYDLNALSTHAKKVNDGLKRGIKDANGYRDKDGSFDTETLVVDSPVLTEKVNKSLNGPKSYGYQRRVIKSNKTRPEIHSGAKYRPPSEKIWYEFVRGSHPLVSTWDDQARRRYRYNTRETSKIYPRTERNRFSTNERQSPKPYRRYFKHQNALENRPEKRKASVIHVKRWYD</sequence>
<feature type="region of interest" description="Disordered" evidence="1">
    <location>
        <begin position="362"/>
        <end position="396"/>
    </location>
</feature>
<keyword evidence="3" id="KW-1185">Reference proteome</keyword>
<proteinExistence type="predicted"/>
<accession>A0A3S1BV32</accession>
<dbReference type="AlphaFoldDB" id="A0A3S1BV32"/>
<organism evidence="2 3">
    <name type="scientific">Elysia chlorotica</name>
    <name type="common">Eastern emerald elysia</name>
    <name type="synonym">Sea slug</name>
    <dbReference type="NCBI Taxonomy" id="188477"/>
    <lineage>
        <taxon>Eukaryota</taxon>
        <taxon>Metazoa</taxon>
        <taxon>Spiralia</taxon>
        <taxon>Lophotrochozoa</taxon>
        <taxon>Mollusca</taxon>
        <taxon>Gastropoda</taxon>
        <taxon>Heterobranchia</taxon>
        <taxon>Euthyneura</taxon>
        <taxon>Panpulmonata</taxon>
        <taxon>Sacoglossa</taxon>
        <taxon>Placobranchoidea</taxon>
        <taxon>Plakobranchidae</taxon>
        <taxon>Elysia</taxon>
    </lineage>
</organism>
<evidence type="ECO:0000313" key="2">
    <source>
        <dbReference type="EMBL" id="RUS89505.1"/>
    </source>
</evidence>
<gene>
    <name evidence="2" type="ORF">EGW08_002738</name>
</gene>
<dbReference type="EMBL" id="RQTK01000054">
    <property type="protein sequence ID" value="RUS89505.1"/>
    <property type="molecule type" value="Genomic_DNA"/>
</dbReference>
<dbReference type="Proteomes" id="UP000271974">
    <property type="component" value="Unassembled WGS sequence"/>
</dbReference>
<protein>
    <submittedName>
        <fullName evidence="2">Uncharacterized protein</fullName>
    </submittedName>
</protein>
<reference evidence="2 3" key="1">
    <citation type="submission" date="2019-01" db="EMBL/GenBank/DDBJ databases">
        <title>A draft genome assembly of the solar-powered sea slug Elysia chlorotica.</title>
        <authorList>
            <person name="Cai H."/>
            <person name="Li Q."/>
            <person name="Fang X."/>
            <person name="Li J."/>
            <person name="Curtis N.E."/>
            <person name="Altenburger A."/>
            <person name="Shibata T."/>
            <person name="Feng M."/>
            <person name="Maeda T."/>
            <person name="Schwartz J.A."/>
            <person name="Shigenobu S."/>
            <person name="Lundholm N."/>
            <person name="Nishiyama T."/>
            <person name="Yang H."/>
            <person name="Hasebe M."/>
            <person name="Li S."/>
            <person name="Pierce S.K."/>
            <person name="Wang J."/>
        </authorList>
    </citation>
    <scope>NUCLEOTIDE SEQUENCE [LARGE SCALE GENOMIC DNA]</scope>
    <source>
        <strain evidence="2">EC2010</strain>
        <tissue evidence="2">Whole organism of an adult</tissue>
    </source>
</reference>
<evidence type="ECO:0000256" key="1">
    <source>
        <dbReference type="SAM" id="MobiDB-lite"/>
    </source>
</evidence>
<comment type="caution">
    <text evidence="2">The sequence shown here is derived from an EMBL/GenBank/DDBJ whole genome shotgun (WGS) entry which is preliminary data.</text>
</comment>
<name>A0A3S1BV32_ELYCH</name>